<evidence type="ECO:0000313" key="3">
    <source>
        <dbReference type="Proteomes" id="UP000005324"/>
    </source>
</evidence>
<feature type="non-terminal residue" evidence="2">
    <location>
        <position position="1"/>
    </location>
</feature>
<name>D5RT36_9PROT</name>
<proteinExistence type="predicted"/>
<organism evidence="2 3">
    <name type="scientific">Pseudoroseomonas cervicalis ATCC 49957</name>
    <dbReference type="NCBI Taxonomy" id="525371"/>
    <lineage>
        <taxon>Bacteria</taxon>
        <taxon>Pseudomonadati</taxon>
        <taxon>Pseudomonadota</taxon>
        <taxon>Alphaproteobacteria</taxon>
        <taxon>Acetobacterales</taxon>
        <taxon>Roseomonadaceae</taxon>
        <taxon>Roseomonas</taxon>
    </lineage>
</organism>
<dbReference type="AlphaFoldDB" id="D5RT36"/>
<dbReference type="EMBL" id="ADVL01000777">
    <property type="protein sequence ID" value="EFH09524.1"/>
    <property type="molecule type" value="Genomic_DNA"/>
</dbReference>
<dbReference type="HOGENOM" id="CLU_3209747_0_0_5"/>
<sequence>PGRLGARRAGGQGQQGGALQQAAAGKSSEHAHALQDGRAAPGWW</sequence>
<comment type="caution">
    <text evidence="2">The sequence shown here is derived from an EMBL/GenBank/DDBJ whole genome shotgun (WGS) entry which is preliminary data.</text>
</comment>
<evidence type="ECO:0000313" key="2">
    <source>
        <dbReference type="EMBL" id="EFH09524.1"/>
    </source>
</evidence>
<evidence type="ECO:0000256" key="1">
    <source>
        <dbReference type="SAM" id="MobiDB-lite"/>
    </source>
</evidence>
<protein>
    <submittedName>
        <fullName evidence="2">Uncharacterized protein</fullName>
    </submittedName>
</protein>
<gene>
    <name evidence="2" type="ORF">HMPREF0731_4248</name>
</gene>
<dbReference type="Proteomes" id="UP000005324">
    <property type="component" value="Unassembled WGS sequence"/>
</dbReference>
<feature type="region of interest" description="Disordered" evidence="1">
    <location>
        <begin position="1"/>
        <end position="44"/>
    </location>
</feature>
<reference evidence="2 3" key="1">
    <citation type="submission" date="2010-04" db="EMBL/GenBank/DDBJ databases">
        <authorList>
            <person name="Qin X."/>
            <person name="Bachman B."/>
            <person name="Battles P."/>
            <person name="Bell A."/>
            <person name="Bess C."/>
            <person name="Bickham C."/>
            <person name="Chaboub L."/>
            <person name="Chen D."/>
            <person name="Coyle M."/>
            <person name="Deiros D.R."/>
            <person name="Dinh H."/>
            <person name="Forbes L."/>
            <person name="Fowler G."/>
            <person name="Francisco L."/>
            <person name="Fu Q."/>
            <person name="Gubbala S."/>
            <person name="Hale W."/>
            <person name="Han Y."/>
            <person name="Hemphill L."/>
            <person name="Highlander S.K."/>
            <person name="Hirani K."/>
            <person name="Hogues M."/>
            <person name="Jackson L."/>
            <person name="Jakkamsetti A."/>
            <person name="Javaid M."/>
            <person name="Jiang H."/>
            <person name="Korchina V."/>
            <person name="Kovar C."/>
            <person name="Lara F."/>
            <person name="Lee S."/>
            <person name="Mata R."/>
            <person name="Mathew T."/>
            <person name="Moen C."/>
            <person name="Morales K."/>
            <person name="Munidasa M."/>
            <person name="Nazareth L."/>
            <person name="Ngo R."/>
            <person name="Nguyen L."/>
            <person name="Okwuonu G."/>
            <person name="Ongeri F."/>
            <person name="Patil S."/>
            <person name="Petrosino J."/>
            <person name="Pham C."/>
            <person name="Pham P."/>
            <person name="Pu L.-L."/>
            <person name="Puazo M."/>
            <person name="Raj R."/>
            <person name="Reid J."/>
            <person name="Rouhana J."/>
            <person name="Saada N."/>
            <person name="Shang Y."/>
            <person name="Simmons D."/>
            <person name="Thornton R."/>
            <person name="Warren J."/>
            <person name="Weissenberger G."/>
            <person name="Zhang J."/>
            <person name="Zhang L."/>
            <person name="Zhou C."/>
            <person name="Zhu D."/>
            <person name="Muzny D."/>
            <person name="Worley K."/>
            <person name="Gibbs R."/>
        </authorList>
    </citation>
    <scope>NUCLEOTIDE SEQUENCE [LARGE SCALE GENOMIC DNA]</scope>
    <source>
        <strain evidence="2 3">ATCC 49957</strain>
    </source>
</reference>
<accession>D5RT36</accession>
<keyword evidence="3" id="KW-1185">Reference proteome</keyword>